<gene>
    <name evidence="1" type="ORF">IWQ57_006120</name>
</gene>
<dbReference type="Proteomes" id="UP001140234">
    <property type="component" value="Unassembled WGS sequence"/>
</dbReference>
<evidence type="ECO:0000313" key="2">
    <source>
        <dbReference type="Proteomes" id="UP001140234"/>
    </source>
</evidence>
<dbReference type="EMBL" id="JANBUJ010003296">
    <property type="protein sequence ID" value="KAJ2761171.1"/>
    <property type="molecule type" value="Genomic_DNA"/>
</dbReference>
<protein>
    <submittedName>
        <fullName evidence="1">Uncharacterized protein</fullName>
    </submittedName>
</protein>
<reference evidence="1" key="1">
    <citation type="submission" date="2022-07" db="EMBL/GenBank/DDBJ databases">
        <title>Phylogenomic reconstructions and comparative analyses of Kickxellomycotina fungi.</title>
        <authorList>
            <person name="Reynolds N.K."/>
            <person name="Stajich J.E."/>
            <person name="Barry K."/>
            <person name="Grigoriev I.V."/>
            <person name="Crous P."/>
            <person name="Smith M.E."/>
        </authorList>
    </citation>
    <scope>NUCLEOTIDE SEQUENCE</scope>
    <source>
        <strain evidence="1">CBS 109366</strain>
    </source>
</reference>
<feature type="non-terminal residue" evidence="1">
    <location>
        <position position="434"/>
    </location>
</feature>
<accession>A0ACC1JKT1</accession>
<sequence>MCYTLLCEDAAPVGMQVLAGARRLLFEFGGVPHVEAPALGSAGDDRVVLSGRHNGMAVYLSRVLAPVWAQPAAVARTGQRGGEAQLHVGVPTATLVDVQDQLRRLQHFITTNQRFVPDQLSQVPTHPPAGGDAAGCWQAESASLGALYELMVHVIEAISFLCLLADFNLPAVSAGLPETQRRQLAGLAFGQLASGAGGREACRELILALINTQMKQEISIDSLSDVLTKRCASMFSASDVVLYRALELLRGARETDEGAEARDLAQDALGLLAGVAGTLSAGQLRDICASFEALGQHGAVATLALACARQSDPADDALAFWREGAPECDAREPVYRKRMDCYRCIVAMLEQRGAAALTSRTLGALPSDDPLFQFMLYDWLLERGQSALLFDMPAACVEQYLAAEPHSVDKGDMLWHFYVHTDQFHKAALVQRGL</sequence>
<comment type="caution">
    <text evidence="1">The sequence shown here is derived from an EMBL/GenBank/DDBJ whole genome shotgun (WGS) entry which is preliminary data.</text>
</comment>
<keyword evidence="2" id="KW-1185">Reference proteome</keyword>
<proteinExistence type="predicted"/>
<evidence type="ECO:0000313" key="1">
    <source>
        <dbReference type="EMBL" id="KAJ2761171.1"/>
    </source>
</evidence>
<organism evidence="1 2">
    <name type="scientific">Coemansia nantahalensis</name>
    <dbReference type="NCBI Taxonomy" id="2789366"/>
    <lineage>
        <taxon>Eukaryota</taxon>
        <taxon>Fungi</taxon>
        <taxon>Fungi incertae sedis</taxon>
        <taxon>Zoopagomycota</taxon>
        <taxon>Kickxellomycotina</taxon>
        <taxon>Kickxellomycetes</taxon>
        <taxon>Kickxellales</taxon>
        <taxon>Kickxellaceae</taxon>
        <taxon>Coemansia</taxon>
    </lineage>
</organism>
<name>A0ACC1JKT1_9FUNG</name>